<keyword evidence="1" id="KW-0831">Ubiquinone biosynthesis</keyword>
<accession>A0A0U3MPV0</accession>
<dbReference type="InterPro" id="IPR010233">
    <property type="entry name" value="UbiG_MeTrfase"/>
</dbReference>
<dbReference type="UniPathway" id="UPA00232"/>
<feature type="binding site" evidence="1">
    <location>
        <position position="36"/>
    </location>
    <ligand>
        <name>S-adenosyl-L-methionine</name>
        <dbReference type="ChEBI" id="CHEBI:59789"/>
    </ligand>
</feature>
<keyword evidence="1 2" id="KW-0489">Methyltransferase</keyword>
<dbReference type="GO" id="GO:0032259">
    <property type="term" value="P:methylation"/>
    <property type="evidence" value="ECO:0007669"/>
    <property type="project" value="UniProtKB-KW"/>
</dbReference>
<evidence type="ECO:0000313" key="3">
    <source>
        <dbReference type="Proteomes" id="UP000060699"/>
    </source>
</evidence>
<dbReference type="PATRIC" id="fig|76731.3.peg.1914"/>
<dbReference type="Pfam" id="PF13489">
    <property type="entry name" value="Methyltransf_23"/>
    <property type="match status" value="1"/>
</dbReference>
<comment type="function">
    <text evidence="1">O-methyltransferase that catalyzes the 2 O-methylation steps in the ubiquinone biosynthetic pathway.</text>
</comment>
<dbReference type="Proteomes" id="UP000060699">
    <property type="component" value="Chromosome"/>
</dbReference>
<keyword evidence="2" id="KW-0830">Ubiquinone</keyword>
<name>A0A0U3MPV0_9BURK</name>
<keyword evidence="1" id="KW-0949">S-adenosyl-L-methionine</keyword>
<dbReference type="InterPro" id="IPR029063">
    <property type="entry name" value="SAM-dependent_MTases_sf"/>
</dbReference>
<dbReference type="HAMAP" id="MF_00472">
    <property type="entry name" value="UbiG"/>
    <property type="match status" value="1"/>
</dbReference>
<feature type="binding site" evidence="1">
    <location>
        <position position="76"/>
    </location>
    <ligand>
        <name>S-adenosyl-L-methionine</name>
        <dbReference type="ChEBI" id="CHEBI:59789"/>
    </ligand>
</feature>
<dbReference type="STRING" id="76731.RD2015_1867"/>
<gene>
    <name evidence="1" type="primary">ubiG</name>
    <name evidence="2" type="ORF">RD2015_1867</name>
</gene>
<reference evidence="2 3" key="1">
    <citation type="submission" date="2015-12" db="EMBL/GenBank/DDBJ databases">
        <title>Complete genome of Roseateles depolymerans KCTC 42856.</title>
        <authorList>
            <person name="Kim K.M."/>
        </authorList>
    </citation>
    <scope>NUCLEOTIDE SEQUENCE [LARGE SCALE GENOMIC DNA]</scope>
    <source>
        <strain evidence="2 3">KCTC 42856</strain>
    </source>
</reference>
<dbReference type="AlphaFoldDB" id="A0A0U3MPV0"/>
<protein>
    <recommendedName>
        <fullName evidence="1">Ubiquinone biosynthesis O-methyltransferase</fullName>
    </recommendedName>
    <alternativeName>
        <fullName evidence="1">2-polyprenyl-6-hydroxyphenol methylase</fullName>
        <ecNumber evidence="1">2.1.1.222</ecNumber>
    </alternativeName>
    <alternativeName>
        <fullName evidence="1">3-demethylubiquinone 3-O-methyltransferase</fullName>
        <ecNumber evidence="1">2.1.1.64</ecNumber>
    </alternativeName>
</protein>
<keyword evidence="1 2" id="KW-0808">Transferase</keyword>
<dbReference type="NCBIfam" id="TIGR01983">
    <property type="entry name" value="UbiG"/>
    <property type="match status" value="1"/>
</dbReference>
<feature type="binding site" evidence="1">
    <location>
        <position position="55"/>
    </location>
    <ligand>
        <name>S-adenosyl-L-methionine</name>
        <dbReference type="ChEBI" id="CHEBI:59789"/>
    </ligand>
</feature>
<comment type="catalytic activity">
    <reaction evidence="1">
        <text>a 3-demethylubiquinol + S-adenosyl-L-methionine = a ubiquinol + S-adenosyl-L-homocysteine + H(+)</text>
        <dbReference type="Rhea" id="RHEA:44380"/>
        <dbReference type="Rhea" id="RHEA-COMP:9566"/>
        <dbReference type="Rhea" id="RHEA-COMP:10914"/>
        <dbReference type="ChEBI" id="CHEBI:15378"/>
        <dbReference type="ChEBI" id="CHEBI:17976"/>
        <dbReference type="ChEBI" id="CHEBI:57856"/>
        <dbReference type="ChEBI" id="CHEBI:59789"/>
        <dbReference type="ChEBI" id="CHEBI:84422"/>
        <dbReference type="EC" id="2.1.1.64"/>
    </reaction>
</comment>
<dbReference type="GO" id="GO:0010420">
    <property type="term" value="F:polyprenyldihydroxybenzoate methyltransferase activity"/>
    <property type="evidence" value="ECO:0007669"/>
    <property type="project" value="InterPro"/>
</dbReference>
<dbReference type="GO" id="GO:0061542">
    <property type="term" value="F:3-demethylubiquinol 3-O-methyltransferase activity"/>
    <property type="evidence" value="ECO:0007669"/>
    <property type="project" value="UniProtKB-UniRule"/>
</dbReference>
<dbReference type="PANTHER" id="PTHR43464:SF19">
    <property type="entry name" value="UBIQUINONE BIOSYNTHESIS O-METHYLTRANSFERASE, MITOCHONDRIAL"/>
    <property type="match status" value="1"/>
</dbReference>
<feature type="binding site" evidence="1">
    <location>
        <position position="121"/>
    </location>
    <ligand>
        <name>S-adenosyl-L-methionine</name>
        <dbReference type="ChEBI" id="CHEBI:59789"/>
    </ligand>
</feature>
<dbReference type="EC" id="2.1.1.222" evidence="1"/>
<organism evidence="2 3">
    <name type="scientific">Roseateles depolymerans</name>
    <dbReference type="NCBI Taxonomy" id="76731"/>
    <lineage>
        <taxon>Bacteria</taxon>
        <taxon>Pseudomonadati</taxon>
        <taxon>Pseudomonadota</taxon>
        <taxon>Betaproteobacteria</taxon>
        <taxon>Burkholderiales</taxon>
        <taxon>Sphaerotilaceae</taxon>
        <taxon>Roseateles</taxon>
    </lineage>
</organism>
<comment type="similarity">
    <text evidence="1">Belongs to the methyltransferase superfamily. UbiG/COQ3 family.</text>
</comment>
<evidence type="ECO:0000256" key="1">
    <source>
        <dbReference type="HAMAP-Rule" id="MF_00472"/>
    </source>
</evidence>
<comment type="pathway">
    <text evidence="1">Cofactor biosynthesis; ubiquinone biosynthesis.</text>
</comment>
<evidence type="ECO:0000313" key="2">
    <source>
        <dbReference type="EMBL" id="ALV06346.1"/>
    </source>
</evidence>
<dbReference type="Gene3D" id="3.40.50.150">
    <property type="entry name" value="Vaccinia Virus protein VP39"/>
    <property type="match status" value="1"/>
</dbReference>
<keyword evidence="3" id="KW-1185">Reference proteome</keyword>
<dbReference type="PANTHER" id="PTHR43464">
    <property type="entry name" value="METHYLTRANSFERASE"/>
    <property type="match status" value="1"/>
</dbReference>
<sequence length="233" mass="25624">MANVDANELAKFSELAHRWWDTESEFKPLHRINPLRLNWIDGYSPLAGKRVLDVGCGGGILADAMARKGAHVLGIDLAVKSLRVAELHAMEAGTENVEYQEIAVEDLAAQRAGEFDVVTCMEMLEHVPDPASVVTSLGKLVKPGGWVFLSTLNRNAKSFLMAIVGAEYVLRLLPAGTHEYNRFIKPSELAQMCREAGLELQGAKGLTFNPLTQRYKLGSDTDVNYLMACRRPG</sequence>
<dbReference type="GO" id="GO:0102208">
    <property type="term" value="F:2-polyprenyl-6-hydroxyphenol methylase activity"/>
    <property type="evidence" value="ECO:0007669"/>
    <property type="project" value="UniProtKB-EC"/>
</dbReference>
<dbReference type="RefSeq" id="WP_058934651.1">
    <property type="nucleotide sequence ID" value="NZ_CP013729.1"/>
</dbReference>
<proteinExistence type="inferred from homology"/>
<dbReference type="KEGG" id="rdp:RD2015_1867"/>
<dbReference type="CDD" id="cd02440">
    <property type="entry name" value="AdoMet_MTases"/>
    <property type="match status" value="1"/>
</dbReference>
<dbReference type="SUPFAM" id="SSF53335">
    <property type="entry name" value="S-adenosyl-L-methionine-dependent methyltransferases"/>
    <property type="match status" value="1"/>
</dbReference>
<dbReference type="OrthoDB" id="9801538at2"/>
<dbReference type="FunFam" id="3.40.50.150:FF:000028">
    <property type="entry name" value="Ubiquinone biosynthesis O-methyltransferase"/>
    <property type="match status" value="1"/>
</dbReference>
<comment type="catalytic activity">
    <reaction evidence="1">
        <text>a 3-(all-trans-polyprenyl)benzene-1,2-diol + S-adenosyl-L-methionine = a 2-methoxy-6-(all-trans-polyprenyl)phenol + S-adenosyl-L-homocysteine + H(+)</text>
        <dbReference type="Rhea" id="RHEA:31411"/>
        <dbReference type="Rhea" id="RHEA-COMP:9550"/>
        <dbReference type="Rhea" id="RHEA-COMP:9551"/>
        <dbReference type="ChEBI" id="CHEBI:15378"/>
        <dbReference type="ChEBI" id="CHEBI:57856"/>
        <dbReference type="ChEBI" id="CHEBI:59789"/>
        <dbReference type="ChEBI" id="CHEBI:62729"/>
        <dbReference type="ChEBI" id="CHEBI:62731"/>
        <dbReference type="EC" id="2.1.1.222"/>
    </reaction>
</comment>
<dbReference type="EMBL" id="CP013729">
    <property type="protein sequence ID" value="ALV06346.1"/>
    <property type="molecule type" value="Genomic_DNA"/>
</dbReference>
<dbReference type="EC" id="2.1.1.64" evidence="1"/>